<dbReference type="PANTHER" id="PTHR11019:SF159">
    <property type="entry name" value="TRANSCRIPTIONAL REGULATOR-RELATED"/>
    <property type="match status" value="1"/>
</dbReference>
<proteinExistence type="predicted"/>
<keyword evidence="6" id="KW-1185">Reference proteome</keyword>
<dbReference type="SUPFAM" id="SSF51182">
    <property type="entry name" value="RmlC-like cupins"/>
    <property type="match status" value="1"/>
</dbReference>
<evidence type="ECO:0000256" key="1">
    <source>
        <dbReference type="ARBA" id="ARBA00023015"/>
    </source>
</evidence>
<dbReference type="InterPro" id="IPR009057">
    <property type="entry name" value="Homeodomain-like_sf"/>
</dbReference>
<feature type="domain" description="HTH araC/xylS-type" evidence="4">
    <location>
        <begin position="166"/>
        <end position="263"/>
    </location>
</feature>
<sequence>MSPSGHLPPAPTRRLPQDAVDRPLSGFTRDYVDGEQVPRHAHARAQLLYATRGIMRITTDAAAYVVPPGRALWVPAGMPHVTAMQGPVAMRALFLRADAAQAGPAGVAVLAVSPLLRELILAACSEPLEWDEAGRGRHLTALILDEMARAPALPLGVPALRDPRLLRLAEALRADPARDADMESWAAACGASPRTLTRLFRRETGMSFGRWRQMLRLSEAAALLAQGVPPARAAAAVGYASAPAFGAAFRAAFGTTPGAGRDSDVR</sequence>
<evidence type="ECO:0000313" key="5">
    <source>
        <dbReference type="EMBL" id="MDO9711717.1"/>
    </source>
</evidence>
<dbReference type="EMBL" id="JAUTWS010000033">
    <property type="protein sequence ID" value="MDO9711717.1"/>
    <property type="molecule type" value="Genomic_DNA"/>
</dbReference>
<accession>A0ABT9E6J6</accession>
<dbReference type="SMART" id="SM00342">
    <property type="entry name" value="HTH_ARAC"/>
    <property type="match status" value="1"/>
</dbReference>
<gene>
    <name evidence="5" type="ORF">Q7A36_25440</name>
</gene>
<dbReference type="InterPro" id="IPR011051">
    <property type="entry name" value="RmlC_Cupin_sf"/>
</dbReference>
<protein>
    <submittedName>
        <fullName evidence="5">Helix-turn-helix transcriptional regulator</fullName>
    </submittedName>
</protein>
<evidence type="ECO:0000256" key="3">
    <source>
        <dbReference type="SAM" id="MobiDB-lite"/>
    </source>
</evidence>
<evidence type="ECO:0000313" key="6">
    <source>
        <dbReference type="Proteomes" id="UP001243009"/>
    </source>
</evidence>
<keyword evidence="1" id="KW-0805">Transcription regulation</keyword>
<dbReference type="PANTHER" id="PTHR11019">
    <property type="entry name" value="HTH-TYPE TRANSCRIPTIONAL REGULATOR NIMR"/>
    <property type="match status" value="1"/>
</dbReference>
<organism evidence="5 6">
    <name type="scientific">Paracraurococcus lichenis</name>
    <dbReference type="NCBI Taxonomy" id="3064888"/>
    <lineage>
        <taxon>Bacteria</taxon>
        <taxon>Pseudomonadati</taxon>
        <taxon>Pseudomonadota</taxon>
        <taxon>Alphaproteobacteria</taxon>
        <taxon>Acetobacterales</taxon>
        <taxon>Roseomonadaceae</taxon>
        <taxon>Paracraurococcus</taxon>
    </lineage>
</organism>
<keyword evidence="2" id="KW-0804">Transcription</keyword>
<dbReference type="SUPFAM" id="SSF46689">
    <property type="entry name" value="Homeodomain-like"/>
    <property type="match status" value="1"/>
</dbReference>
<evidence type="ECO:0000259" key="4">
    <source>
        <dbReference type="PROSITE" id="PS01124"/>
    </source>
</evidence>
<dbReference type="Gene3D" id="1.10.10.60">
    <property type="entry name" value="Homeodomain-like"/>
    <property type="match status" value="1"/>
</dbReference>
<dbReference type="Pfam" id="PF07883">
    <property type="entry name" value="Cupin_2"/>
    <property type="match status" value="1"/>
</dbReference>
<name>A0ABT9E6J6_9PROT</name>
<comment type="caution">
    <text evidence="5">The sequence shown here is derived from an EMBL/GenBank/DDBJ whole genome shotgun (WGS) entry which is preliminary data.</text>
</comment>
<feature type="region of interest" description="Disordered" evidence="3">
    <location>
        <begin position="1"/>
        <end position="27"/>
    </location>
</feature>
<dbReference type="Proteomes" id="UP001243009">
    <property type="component" value="Unassembled WGS sequence"/>
</dbReference>
<feature type="compositionally biased region" description="Pro residues" evidence="3">
    <location>
        <begin position="1"/>
        <end position="11"/>
    </location>
</feature>
<dbReference type="InterPro" id="IPR018060">
    <property type="entry name" value="HTH_AraC"/>
</dbReference>
<dbReference type="InterPro" id="IPR013096">
    <property type="entry name" value="Cupin_2"/>
</dbReference>
<dbReference type="CDD" id="cd06124">
    <property type="entry name" value="cupin_NimR-like_N"/>
    <property type="match status" value="1"/>
</dbReference>
<dbReference type="InterPro" id="IPR014710">
    <property type="entry name" value="RmlC-like_jellyroll"/>
</dbReference>
<dbReference type="PROSITE" id="PS01124">
    <property type="entry name" value="HTH_ARAC_FAMILY_2"/>
    <property type="match status" value="1"/>
</dbReference>
<evidence type="ECO:0000256" key="2">
    <source>
        <dbReference type="ARBA" id="ARBA00023163"/>
    </source>
</evidence>
<dbReference type="RefSeq" id="WP_305106573.1">
    <property type="nucleotide sequence ID" value="NZ_JAUTWS010000033.1"/>
</dbReference>
<dbReference type="Pfam" id="PF12833">
    <property type="entry name" value="HTH_18"/>
    <property type="match status" value="1"/>
</dbReference>
<dbReference type="Gene3D" id="2.60.120.10">
    <property type="entry name" value="Jelly Rolls"/>
    <property type="match status" value="1"/>
</dbReference>
<reference evidence="5 6" key="1">
    <citation type="submission" date="2023-08" db="EMBL/GenBank/DDBJ databases">
        <title>The draft genome sequence of Paracraurococcus sp. LOR1-02.</title>
        <authorList>
            <person name="Kingkaew E."/>
            <person name="Tanasupawat S."/>
        </authorList>
    </citation>
    <scope>NUCLEOTIDE SEQUENCE [LARGE SCALE GENOMIC DNA]</scope>
    <source>
        <strain evidence="5 6">LOR1-02</strain>
    </source>
</reference>